<keyword evidence="4" id="KW-1185">Reference proteome</keyword>
<evidence type="ECO:0000259" key="2">
    <source>
        <dbReference type="Pfam" id="PF13568"/>
    </source>
</evidence>
<keyword evidence="1" id="KW-0732">Signal</keyword>
<organism evidence="3 4">
    <name type="scientific">Marinoscillum furvescens DSM 4134</name>
    <dbReference type="NCBI Taxonomy" id="1122208"/>
    <lineage>
        <taxon>Bacteria</taxon>
        <taxon>Pseudomonadati</taxon>
        <taxon>Bacteroidota</taxon>
        <taxon>Cytophagia</taxon>
        <taxon>Cytophagales</taxon>
        <taxon>Reichenbachiellaceae</taxon>
        <taxon>Marinoscillum</taxon>
    </lineage>
</organism>
<proteinExistence type="predicted"/>
<feature type="domain" description="Outer membrane protein beta-barrel" evidence="2">
    <location>
        <begin position="51"/>
        <end position="193"/>
    </location>
</feature>
<evidence type="ECO:0000313" key="4">
    <source>
        <dbReference type="Proteomes" id="UP000256779"/>
    </source>
</evidence>
<dbReference type="AlphaFoldDB" id="A0A3D9L392"/>
<dbReference type="OrthoDB" id="1121752at2"/>
<gene>
    <name evidence="3" type="ORF">C7460_11261</name>
</gene>
<dbReference type="Pfam" id="PF13568">
    <property type="entry name" value="OMP_b-brl_2"/>
    <property type="match status" value="1"/>
</dbReference>
<evidence type="ECO:0000313" key="3">
    <source>
        <dbReference type="EMBL" id="RED97451.1"/>
    </source>
</evidence>
<evidence type="ECO:0000256" key="1">
    <source>
        <dbReference type="SAM" id="SignalP"/>
    </source>
</evidence>
<feature type="signal peptide" evidence="1">
    <location>
        <begin position="1"/>
        <end position="18"/>
    </location>
</feature>
<dbReference type="EMBL" id="QREG01000012">
    <property type="protein sequence ID" value="RED97451.1"/>
    <property type="molecule type" value="Genomic_DNA"/>
</dbReference>
<accession>A0A3D9L392</accession>
<comment type="caution">
    <text evidence="3">The sequence shown here is derived from an EMBL/GenBank/DDBJ whole genome shotgun (WGS) entry which is preliminary data.</text>
</comment>
<dbReference type="RefSeq" id="WP_115868606.1">
    <property type="nucleotide sequence ID" value="NZ_QREG01000012.1"/>
</dbReference>
<feature type="chain" id="PRO_5017623041" evidence="1">
    <location>
        <begin position="19"/>
        <end position="232"/>
    </location>
</feature>
<sequence length="232" mass="25572">MKRLLVVGCLLVAISATGQVKGFVGLKGGGQAASAYIEHTIYTTFMDIGIIPGYHGGVIAKLFTNQNPGSFLNAGLQSGLTYSQKGWRQHFPTEHPSYTVKMSYLEVPVEAMIYAGKQNFKVFSTLGVYTEYLLNVDKDPDPDTDPAVIGNDVDFYTYQEGYDKTFGYGCRVSLGVQYESPIGAFHADGFFGFSISSFMRSDDLGEERPDLSNHYTLGFSLAYLIPFGKMEY</sequence>
<name>A0A3D9L392_MARFU</name>
<dbReference type="InterPro" id="IPR025665">
    <property type="entry name" value="Beta-barrel_OMP_2"/>
</dbReference>
<reference evidence="3 4" key="1">
    <citation type="submission" date="2018-07" db="EMBL/GenBank/DDBJ databases">
        <title>Genomic Encyclopedia of Type Strains, Phase IV (KMG-IV): sequencing the most valuable type-strain genomes for metagenomic binning, comparative biology and taxonomic classification.</title>
        <authorList>
            <person name="Goeker M."/>
        </authorList>
    </citation>
    <scope>NUCLEOTIDE SEQUENCE [LARGE SCALE GENOMIC DNA]</scope>
    <source>
        <strain evidence="3 4">DSM 4134</strain>
    </source>
</reference>
<protein>
    <submittedName>
        <fullName evidence="3">Outer membrane protein with beta-barrel domain</fullName>
    </submittedName>
</protein>
<dbReference type="Proteomes" id="UP000256779">
    <property type="component" value="Unassembled WGS sequence"/>
</dbReference>